<proteinExistence type="predicted"/>
<gene>
    <name evidence="1" type="ORF">B1156H12.31</name>
</gene>
<accession>Q5JK76</accession>
<dbReference type="EMBL" id="AP004225">
    <property type="protein sequence ID" value="BAD88061.1"/>
    <property type="molecule type" value="Genomic_DNA"/>
</dbReference>
<evidence type="ECO:0000313" key="1">
    <source>
        <dbReference type="EMBL" id="BAD88061.1"/>
    </source>
</evidence>
<organism evidence="1">
    <name type="scientific">Oryza sativa subsp. japonica</name>
    <name type="common">Rice</name>
    <dbReference type="NCBI Taxonomy" id="39947"/>
    <lineage>
        <taxon>Eukaryota</taxon>
        <taxon>Viridiplantae</taxon>
        <taxon>Streptophyta</taxon>
        <taxon>Embryophyta</taxon>
        <taxon>Tracheophyta</taxon>
        <taxon>Spermatophyta</taxon>
        <taxon>Magnoliopsida</taxon>
        <taxon>Liliopsida</taxon>
        <taxon>Poales</taxon>
        <taxon>Poaceae</taxon>
        <taxon>BOP clade</taxon>
        <taxon>Oryzoideae</taxon>
        <taxon>Oryzeae</taxon>
        <taxon>Oryzinae</taxon>
        <taxon>Oryza</taxon>
        <taxon>Oryza sativa</taxon>
    </lineage>
</organism>
<protein>
    <submittedName>
        <fullName evidence="1">Uncharacterized protein</fullName>
    </submittedName>
</protein>
<dbReference type="Proteomes" id="UP000817658">
    <property type="component" value="Chromosome 1"/>
</dbReference>
<dbReference type="AlphaFoldDB" id="Q5JK76"/>
<reference evidence="1" key="1">
    <citation type="journal article" date="2002" name="Nature">
        <title>The genome sequence and structure of rice chromosome 1.</title>
        <authorList>
            <person name="Sasaki T."/>
            <person name="Matsumoto T."/>
            <person name="Yamamoto K."/>
            <person name="Sakata K."/>
            <person name="Baba T."/>
            <person name="Katayose Y."/>
            <person name="Wu J."/>
            <person name="Niimura Y."/>
            <person name="Cheng Z."/>
            <person name="Nagamura Y."/>
            <person name="Antonio B.A."/>
            <person name="Kanamori H."/>
            <person name="Hosokawa S."/>
            <person name="Masukawa M."/>
            <person name="Arikawa K."/>
            <person name="Chiden Y."/>
            <person name="Hayashi M."/>
            <person name="Okamoto M."/>
            <person name="Ando T."/>
            <person name="Aoki H."/>
            <person name="Arita K."/>
            <person name="Hamada M."/>
            <person name="Harada C."/>
            <person name="Hijishita S."/>
            <person name="Honda M."/>
            <person name="Ichikawa Y."/>
            <person name="Idonuma A."/>
            <person name="Iijima M."/>
            <person name="Ikeda M."/>
            <person name="Ikeno M."/>
            <person name="Itoh S."/>
            <person name="Itoh T."/>
            <person name="Itoh Y."/>
            <person name="Itoh Y."/>
            <person name="Iwabuchi A."/>
            <person name="Kamiya K."/>
            <person name="Karasawa W."/>
            <person name="Katagiri S."/>
            <person name="Kikuta A."/>
            <person name="Kobayashi N."/>
            <person name="Kono I."/>
            <person name="Machita K."/>
            <person name="Maehara T."/>
            <person name="Mizuno H."/>
            <person name="Mizubayashi T."/>
            <person name="Mukai Y."/>
            <person name="Nagasaki H."/>
            <person name="Nakashima M."/>
            <person name="Nakama Y."/>
            <person name="Nakamichi Y."/>
            <person name="Nakamura M."/>
            <person name="Namiki N."/>
            <person name="Negishi M."/>
            <person name="Ohta I."/>
            <person name="Ono N."/>
            <person name="Saji S."/>
            <person name="Sakai K."/>
            <person name="Shibata M."/>
            <person name="Shimokawa T."/>
            <person name="Shomura A."/>
            <person name="Song J."/>
            <person name="Takazaki Y."/>
            <person name="Terasawa K."/>
            <person name="Tsuji K."/>
            <person name="Waki K."/>
            <person name="Yamagata H."/>
            <person name="Yamane H."/>
            <person name="Yoshiki S."/>
            <person name="Yoshihara R."/>
            <person name="Yukawa K."/>
            <person name="Zhong H."/>
            <person name="Iwama H."/>
            <person name="Endo T."/>
            <person name="Ito H."/>
            <person name="Hahn J.H."/>
            <person name="Kim H.I."/>
            <person name="Eun M.Y."/>
            <person name="Yano M."/>
            <person name="Jiang J."/>
            <person name="Gojobori T."/>
        </authorList>
    </citation>
    <scope>NUCLEOTIDE SEQUENCE</scope>
</reference>
<name>Q5JK76_ORYSJ</name>
<sequence>MSTLNPKLTQTIHRRSLGAEAAEHGGGVEAAGGAAARRGRPRRRLFTVVVAVSEATRRGRPAAERRLQAEQPRAMAAVVVGSPPSSSPWARLRVTCIYAFIHEYIHIYSIDRSCHFQPVQPANQSQAAFALVFFSLLHACIPHLRTHS</sequence>